<evidence type="ECO:0000256" key="1">
    <source>
        <dbReference type="SAM" id="SignalP"/>
    </source>
</evidence>
<evidence type="ECO:0008006" key="3">
    <source>
        <dbReference type="Google" id="ProtNLM"/>
    </source>
</evidence>
<protein>
    <recommendedName>
        <fullName evidence="3">SMP-30/Gluconolactonase/LRE-like region domain-containing protein</fullName>
    </recommendedName>
</protein>
<reference evidence="2" key="1">
    <citation type="submission" date="2021-01" db="EMBL/GenBank/DDBJ databases">
        <authorList>
            <person name="Corre E."/>
            <person name="Pelletier E."/>
            <person name="Niang G."/>
            <person name="Scheremetjew M."/>
            <person name="Finn R."/>
            <person name="Kale V."/>
            <person name="Holt S."/>
            <person name="Cochrane G."/>
            <person name="Meng A."/>
            <person name="Brown T."/>
            <person name="Cohen L."/>
        </authorList>
    </citation>
    <scope>NUCLEOTIDE SEQUENCE</scope>
    <source>
        <strain evidence="2">SM1012Den-03</strain>
    </source>
</reference>
<sequence>MIFLEQLLPLLWLLPTLTSAQNNVGCSAACPPIGYENDSSHLCPGSPVEESAATRLHDICHPAVLSNAKLSFSRFKQPGHVTVIANYYTGCAAGRRESGVFAGIAQRIHDETLGKVNFVTSLKGGGNCAQWAGIYQSDALSMGLNNGKKPTTQPLTVSDTQYDLRDSFFTSPYPHPSYIILDENLVVTSKSVGPCCGYVSYYDCTDDVALGLDETLTKEIYAVYDRQIDSLVAEEETTTTTTTTTAAASMAAADTTTTTTTPATISNIFDQPSTVTCQSTTWSDWSQCSKTCGDGGIQFRYALNSELPVEKRPCPLTLPACPEQCVPEFGLSFEAKVIVSSGLDSPRDLAFHPTPGLHLGKRSEGRDFNPDEGEELWVVNGNSHDVTIVASLGTRAQQTISRKDRGYYHYMNNVTALSFNTVKGSGRNVDQDTFNYFAVCNDNLNDYLGSKEPNYFMGPTLYDTDTTSPNKAGKKNTVNRLGEDCSGDSADQCFFLHADMLHESPACIGITHDPEVLTAYGAVYWAFDTTGDNSGNGGQLVMFDFQQPHGPGSMDHSIASVRRYTEVKLFRDENVHAGMVVHPDKRRLFIVNPGKGSIVAVDVDTGRYSRTAREEYPIFSNRLPSFEYSIYECVDQEEVFVGGLKNPSGLALSLDGSRLFVAESGGRILAYEVETGALLQSIDLASQGYTSIGGLTVSPETGNIYFVDMNTNQVVMVDRAGFTFCTYQSVANPGFQTALAAAKAQVESECAGVSLSLTRDYTCQVDGTIPNGTLFEQVHTDGYASDNPDVQSMAGMDAAAALLANRTDCEYDGDLNFDALLLGGYYCHVCLPRNDGSSCDAGGSCSNVQWEGFTCDNEFFINVDESKGILVASSHYFDKTYDSELELVAGVTYRFTVSTGAANPVLISAMPDYLPVLTIASRSIEPSDAVSNGPILLKTDSSTPEVLYLTSPGAAALKLTINGGADASAWGLRGPTTSSATSFFSATTTAPLVCAALTLVSFL</sequence>
<dbReference type="InterPro" id="IPR036383">
    <property type="entry name" value="TSP1_rpt_sf"/>
</dbReference>
<accession>A0A7S2KAP0</accession>
<dbReference type="PROSITE" id="PS50092">
    <property type="entry name" value="TSP1"/>
    <property type="match status" value="1"/>
</dbReference>
<dbReference type="SMART" id="SM00209">
    <property type="entry name" value="TSP1"/>
    <property type="match status" value="1"/>
</dbReference>
<organism evidence="2">
    <name type="scientific">Skeletonema marinoi</name>
    <dbReference type="NCBI Taxonomy" id="267567"/>
    <lineage>
        <taxon>Eukaryota</taxon>
        <taxon>Sar</taxon>
        <taxon>Stramenopiles</taxon>
        <taxon>Ochrophyta</taxon>
        <taxon>Bacillariophyta</taxon>
        <taxon>Coscinodiscophyceae</taxon>
        <taxon>Thalassiosirophycidae</taxon>
        <taxon>Thalassiosirales</taxon>
        <taxon>Skeletonemataceae</taxon>
        <taxon>Skeletonema</taxon>
        <taxon>Skeletonema marinoi-dohrnii complex</taxon>
    </lineage>
</organism>
<keyword evidence="1" id="KW-0732">Signal</keyword>
<dbReference type="Gene3D" id="2.130.10.10">
    <property type="entry name" value="YVTN repeat-like/Quinoprotein amine dehydrogenase"/>
    <property type="match status" value="1"/>
</dbReference>
<dbReference type="EMBL" id="HBGZ01000739">
    <property type="protein sequence ID" value="CAD9571091.1"/>
    <property type="molecule type" value="Transcribed_RNA"/>
</dbReference>
<dbReference type="SUPFAM" id="SSF63825">
    <property type="entry name" value="YWTD domain"/>
    <property type="match status" value="1"/>
</dbReference>
<dbReference type="InterPro" id="IPR015943">
    <property type="entry name" value="WD40/YVTN_repeat-like_dom_sf"/>
</dbReference>
<dbReference type="SUPFAM" id="SSF82895">
    <property type="entry name" value="TSP-1 type 1 repeat"/>
    <property type="match status" value="1"/>
</dbReference>
<dbReference type="Gene3D" id="2.20.100.10">
    <property type="entry name" value="Thrombospondin type-1 (TSP1) repeat"/>
    <property type="match status" value="1"/>
</dbReference>
<feature type="signal peptide" evidence="1">
    <location>
        <begin position="1"/>
        <end position="20"/>
    </location>
</feature>
<feature type="chain" id="PRO_5030883706" description="SMP-30/Gluconolactonase/LRE-like region domain-containing protein" evidence="1">
    <location>
        <begin position="21"/>
        <end position="1003"/>
    </location>
</feature>
<dbReference type="InterPro" id="IPR000884">
    <property type="entry name" value="TSP1_rpt"/>
</dbReference>
<proteinExistence type="predicted"/>
<evidence type="ECO:0000313" key="2">
    <source>
        <dbReference type="EMBL" id="CAD9571091.1"/>
    </source>
</evidence>
<dbReference type="AlphaFoldDB" id="A0A7S2KAP0"/>
<dbReference type="Pfam" id="PF00090">
    <property type="entry name" value="TSP_1"/>
    <property type="match status" value="1"/>
</dbReference>
<gene>
    <name evidence="2" type="ORF">SMAR0320_LOCUS563</name>
</gene>
<name>A0A7S2KAP0_9STRA</name>